<gene>
    <name evidence="2" type="ORF">DYP60_07635</name>
</gene>
<comment type="caution">
    <text evidence="2">The sequence shown here is derived from an EMBL/GenBank/DDBJ whole genome shotgun (WGS) entry which is preliminary data.</text>
</comment>
<evidence type="ECO:0008006" key="4">
    <source>
        <dbReference type="Google" id="ProtNLM"/>
    </source>
</evidence>
<name>A0A372MHR4_9SPIR</name>
<feature type="signal peptide" evidence="1">
    <location>
        <begin position="1"/>
        <end position="24"/>
    </location>
</feature>
<keyword evidence="1" id="KW-0732">Signal</keyword>
<sequence length="602" mass="69134">MNILRKQVLLLCLFLLLFIGVLSADSDALLTSEDISGYAIASYEFKISGKTTQFALRNAIIPPNGDPVWETEDAFLKALNAKRQTLINKQLFLSVEYEYSFTSFSDGIAYYTVTFFIEDSNTFIVLPYPKFDNDKTGFLFGIKAKDTNLLGTFGLLNLTVYTSQNDGTLESWDNRKDHLEFDITGVAVGGTNLSLNFLYEREKTRKPEGKIEYDIGWTGIRLMETKLAFSFDGVIDPNAAQQFNYDISWTGLKLFGTKLNLKTWAEYDPSSRFEQMNPDIHGFSWAYGPFKQNEGRYTLNNLFEWNTGLTNVKTETNLIQHDLKLFTRPLSFKITLLTNKKVALDYLNDATLSTTLGTNFKLPFIGWRWATSFSPGVEYLYGRESLAQYLEYTNTLSNGGRINFLSSKDKFREGFIFNFKHVYRDYQGEDFEYKSYWYVESNITWFPFVIWRFNPHLQFNGFYSGLNPKKYYFLPSEDKNVSEYYRGYLSRSTAITFENGTIPYGGVLNLNLMMEFIDFGFAKSYANPFLDIGIFGNPDAEEGYSLLATAGMEGWGVLDRFPSHPMRIALGFNLFDVMDAVKGTIDPLDVEWELSVSFELFF</sequence>
<protein>
    <recommendedName>
        <fullName evidence="4">Bacterial surface antigen (D15) domain-containing protein</fullName>
    </recommendedName>
</protein>
<keyword evidence="3" id="KW-1185">Reference proteome</keyword>
<evidence type="ECO:0000256" key="1">
    <source>
        <dbReference type="SAM" id="SignalP"/>
    </source>
</evidence>
<proteinExistence type="predicted"/>
<accession>A0A372MHR4</accession>
<feature type="chain" id="PRO_5016821112" description="Bacterial surface antigen (D15) domain-containing protein" evidence="1">
    <location>
        <begin position="25"/>
        <end position="602"/>
    </location>
</feature>
<dbReference type="EMBL" id="QUWK01000007">
    <property type="protein sequence ID" value="RFU94720.1"/>
    <property type="molecule type" value="Genomic_DNA"/>
</dbReference>
<dbReference type="AlphaFoldDB" id="A0A372MHR4"/>
<reference evidence="2 3" key="2">
    <citation type="submission" date="2018-09" db="EMBL/GenBank/DDBJ databases">
        <title>Genome of Sphaerochaeta halotolerans strain 4-11.</title>
        <authorList>
            <person name="Nazina T.N."/>
            <person name="Sokolova D.S."/>
        </authorList>
    </citation>
    <scope>NUCLEOTIDE SEQUENCE [LARGE SCALE GENOMIC DNA]</scope>
    <source>
        <strain evidence="2 3">4-11</strain>
    </source>
</reference>
<organism evidence="2 3">
    <name type="scientific">Sphaerochaeta halotolerans</name>
    <dbReference type="NCBI Taxonomy" id="2293840"/>
    <lineage>
        <taxon>Bacteria</taxon>
        <taxon>Pseudomonadati</taxon>
        <taxon>Spirochaetota</taxon>
        <taxon>Spirochaetia</taxon>
        <taxon>Spirochaetales</taxon>
        <taxon>Sphaerochaetaceae</taxon>
        <taxon>Sphaerochaeta</taxon>
    </lineage>
</organism>
<dbReference type="RefSeq" id="WP_117330415.1">
    <property type="nucleotide sequence ID" value="NZ_QUWK01000007.1"/>
</dbReference>
<evidence type="ECO:0000313" key="3">
    <source>
        <dbReference type="Proteomes" id="UP000264002"/>
    </source>
</evidence>
<evidence type="ECO:0000313" key="2">
    <source>
        <dbReference type="EMBL" id="RFU94720.1"/>
    </source>
</evidence>
<dbReference type="Proteomes" id="UP000264002">
    <property type="component" value="Unassembled WGS sequence"/>
</dbReference>
<reference evidence="3" key="1">
    <citation type="submission" date="2018-08" db="EMBL/GenBank/DDBJ databases">
        <authorList>
            <person name="Grouzdev D.S."/>
            <person name="Krutkina M.S."/>
        </authorList>
    </citation>
    <scope>NUCLEOTIDE SEQUENCE [LARGE SCALE GENOMIC DNA]</scope>
    <source>
        <strain evidence="3">4-11</strain>
    </source>
</reference>